<sequence>MKQHLQDKVKLIEKLKEVREDLKNFELKLQIFQLNGELQHAHILNESISALQNKITLLKELVNSDKEILEEKITILRTEKDILNERLANIKGELQHAHILNSLGEQLELECEILEEVNTILRTEKDILNERLAN</sequence>
<name>A0AA88HZ69_ARTSF</name>
<accession>A0AA88HZ69</accession>
<protein>
    <submittedName>
        <fullName evidence="2">Uncharacterized protein</fullName>
    </submittedName>
</protein>
<dbReference type="Proteomes" id="UP001187531">
    <property type="component" value="Unassembled WGS sequence"/>
</dbReference>
<feature type="coiled-coil region" evidence="1">
    <location>
        <begin position="1"/>
        <end position="35"/>
    </location>
</feature>
<keyword evidence="3" id="KW-1185">Reference proteome</keyword>
<keyword evidence="1" id="KW-0175">Coiled coil</keyword>
<evidence type="ECO:0000313" key="2">
    <source>
        <dbReference type="EMBL" id="KAK2718609.1"/>
    </source>
</evidence>
<reference evidence="2" key="1">
    <citation type="submission" date="2023-07" db="EMBL/GenBank/DDBJ databases">
        <title>Chromosome-level genome assembly of Artemia franciscana.</title>
        <authorList>
            <person name="Jo E."/>
        </authorList>
    </citation>
    <scope>NUCLEOTIDE SEQUENCE</scope>
    <source>
        <tissue evidence="2">Whole body</tissue>
    </source>
</reference>
<feature type="coiled-coil region" evidence="1">
    <location>
        <begin position="66"/>
        <end position="93"/>
    </location>
</feature>
<proteinExistence type="predicted"/>
<dbReference type="EMBL" id="JAVRJZ010000009">
    <property type="protein sequence ID" value="KAK2718609.1"/>
    <property type="molecule type" value="Genomic_DNA"/>
</dbReference>
<evidence type="ECO:0000313" key="3">
    <source>
        <dbReference type="Proteomes" id="UP001187531"/>
    </source>
</evidence>
<evidence type="ECO:0000256" key="1">
    <source>
        <dbReference type="SAM" id="Coils"/>
    </source>
</evidence>
<dbReference type="AlphaFoldDB" id="A0AA88HZ69"/>
<organism evidence="2 3">
    <name type="scientific">Artemia franciscana</name>
    <name type="common">Brine shrimp</name>
    <name type="synonym">Artemia sanfranciscana</name>
    <dbReference type="NCBI Taxonomy" id="6661"/>
    <lineage>
        <taxon>Eukaryota</taxon>
        <taxon>Metazoa</taxon>
        <taxon>Ecdysozoa</taxon>
        <taxon>Arthropoda</taxon>
        <taxon>Crustacea</taxon>
        <taxon>Branchiopoda</taxon>
        <taxon>Anostraca</taxon>
        <taxon>Artemiidae</taxon>
        <taxon>Artemia</taxon>
    </lineage>
</organism>
<comment type="caution">
    <text evidence="2">The sequence shown here is derived from an EMBL/GenBank/DDBJ whole genome shotgun (WGS) entry which is preliminary data.</text>
</comment>
<gene>
    <name evidence="2" type="ORF">QYM36_005823</name>
</gene>